<comment type="subcellular location">
    <subcellularLocation>
        <location evidence="1">Mitochondrion</location>
    </subcellularLocation>
</comment>
<dbReference type="GO" id="GO:0004519">
    <property type="term" value="F:endonuclease activity"/>
    <property type="evidence" value="ECO:0007669"/>
    <property type="project" value="UniProtKB-KW"/>
</dbReference>
<dbReference type="PANTHER" id="PTHR37984">
    <property type="entry name" value="PROTEIN CBG26694"/>
    <property type="match status" value="1"/>
</dbReference>
<evidence type="ECO:0000256" key="9">
    <source>
        <dbReference type="ARBA" id="ARBA00022918"/>
    </source>
</evidence>
<evidence type="ECO:0000256" key="10">
    <source>
        <dbReference type="ARBA" id="ARBA00023128"/>
    </source>
</evidence>
<dbReference type="PANTHER" id="PTHR37984:SF5">
    <property type="entry name" value="PROTEIN NYNRIN-LIKE"/>
    <property type="match status" value="1"/>
</dbReference>
<dbReference type="Pfam" id="PF00385">
    <property type="entry name" value="Chromo"/>
    <property type="match status" value="1"/>
</dbReference>
<dbReference type="Gene3D" id="3.30.70.270">
    <property type="match status" value="2"/>
</dbReference>
<keyword evidence="9" id="KW-0695">RNA-directed DNA polymerase</keyword>
<dbReference type="GO" id="GO:0005739">
    <property type="term" value="C:mitochondrion"/>
    <property type="evidence" value="ECO:0007669"/>
    <property type="project" value="UniProtKB-SubCell"/>
</dbReference>
<feature type="compositionally biased region" description="Acidic residues" evidence="11">
    <location>
        <begin position="200"/>
        <end position="210"/>
    </location>
</feature>
<dbReference type="InterPro" id="IPR036397">
    <property type="entry name" value="RNaseH_sf"/>
</dbReference>
<dbReference type="SUPFAM" id="SSF56672">
    <property type="entry name" value="DNA/RNA polymerases"/>
    <property type="match status" value="1"/>
</dbReference>
<gene>
    <name evidence="14" type="ORF">EKO27_g11536</name>
</gene>
<dbReference type="GO" id="GO:0006338">
    <property type="term" value="P:chromatin remodeling"/>
    <property type="evidence" value="ECO:0007669"/>
    <property type="project" value="UniProtKB-ARBA"/>
</dbReference>
<comment type="caution">
    <text evidence="14">The sequence shown here is derived from an EMBL/GenBank/DDBJ whole genome shotgun (WGS) entry which is preliminary data.</text>
</comment>
<dbReference type="GO" id="GO:0015074">
    <property type="term" value="P:DNA integration"/>
    <property type="evidence" value="ECO:0007669"/>
    <property type="project" value="InterPro"/>
</dbReference>
<organism evidence="14 15">
    <name type="scientific">Xylaria grammica</name>
    <dbReference type="NCBI Taxonomy" id="363999"/>
    <lineage>
        <taxon>Eukaryota</taxon>
        <taxon>Fungi</taxon>
        <taxon>Dikarya</taxon>
        <taxon>Ascomycota</taxon>
        <taxon>Pezizomycotina</taxon>
        <taxon>Sordariomycetes</taxon>
        <taxon>Xylariomycetidae</taxon>
        <taxon>Xylariales</taxon>
        <taxon>Xylariaceae</taxon>
        <taxon>Xylaria</taxon>
    </lineage>
</organism>
<dbReference type="SMART" id="SM00298">
    <property type="entry name" value="CHROMO"/>
    <property type="match status" value="1"/>
</dbReference>
<feature type="compositionally biased region" description="Basic and acidic residues" evidence="11">
    <location>
        <begin position="542"/>
        <end position="602"/>
    </location>
</feature>
<dbReference type="Proteomes" id="UP000286045">
    <property type="component" value="Unassembled WGS sequence"/>
</dbReference>
<dbReference type="CDD" id="cd00024">
    <property type="entry name" value="CD_CSD"/>
    <property type="match status" value="1"/>
</dbReference>
<evidence type="ECO:0000256" key="7">
    <source>
        <dbReference type="ARBA" id="ARBA00022801"/>
    </source>
</evidence>
<dbReference type="PROSITE" id="PS50013">
    <property type="entry name" value="CHROMO_2"/>
    <property type="match status" value="1"/>
</dbReference>
<feature type="region of interest" description="Disordered" evidence="11">
    <location>
        <begin position="1132"/>
        <end position="1152"/>
    </location>
</feature>
<feature type="compositionally biased region" description="Basic and acidic residues" evidence="11">
    <location>
        <begin position="29"/>
        <end position="45"/>
    </location>
</feature>
<dbReference type="InterPro" id="IPR000477">
    <property type="entry name" value="RT_dom"/>
</dbReference>
<dbReference type="PROSITE" id="PS50994">
    <property type="entry name" value="INTEGRASE"/>
    <property type="match status" value="1"/>
</dbReference>
<evidence type="ECO:0000256" key="2">
    <source>
        <dbReference type="ARBA" id="ARBA00011353"/>
    </source>
</evidence>
<dbReference type="Gene3D" id="1.10.340.70">
    <property type="match status" value="1"/>
</dbReference>
<proteinExistence type="predicted"/>
<feature type="region of interest" description="Disordered" evidence="11">
    <location>
        <begin position="465"/>
        <end position="618"/>
    </location>
</feature>
<dbReference type="InterPro" id="IPR012337">
    <property type="entry name" value="RNaseH-like_sf"/>
</dbReference>
<name>A0A439CNC0_9PEZI</name>
<dbReference type="CDD" id="cd01647">
    <property type="entry name" value="RT_LTR"/>
    <property type="match status" value="1"/>
</dbReference>
<feature type="region of interest" description="Disordered" evidence="11">
    <location>
        <begin position="1"/>
        <end position="73"/>
    </location>
</feature>
<dbReference type="GO" id="GO:0016787">
    <property type="term" value="F:hydrolase activity"/>
    <property type="evidence" value="ECO:0007669"/>
    <property type="project" value="UniProtKB-KW"/>
</dbReference>
<dbReference type="SUPFAM" id="SSF53098">
    <property type="entry name" value="Ribonuclease H-like"/>
    <property type="match status" value="1"/>
</dbReference>
<dbReference type="GO" id="GO:0005634">
    <property type="term" value="C:nucleus"/>
    <property type="evidence" value="ECO:0007669"/>
    <property type="project" value="UniProtKB-ARBA"/>
</dbReference>
<evidence type="ECO:0000259" key="12">
    <source>
        <dbReference type="PROSITE" id="PS50013"/>
    </source>
</evidence>
<evidence type="ECO:0000256" key="11">
    <source>
        <dbReference type="SAM" id="MobiDB-lite"/>
    </source>
</evidence>
<feature type="domain" description="Integrase catalytic" evidence="13">
    <location>
        <begin position="1833"/>
        <end position="2012"/>
    </location>
</feature>
<dbReference type="InterPro" id="IPR050951">
    <property type="entry name" value="Retrovirus_Pol_polyprotein"/>
</dbReference>
<dbReference type="InterPro" id="IPR041373">
    <property type="entry name" value="RT_RNaseH"/>
</dbReference>
<keyword evidence="5" id="KW-0540">Nuclease</keyword>
<dbReference type="InterPro" id="IPR023780">
    <property type="entry name" value="Chromo_domain"/>
</dbReference>
<dbReference type="GO" id="GO:0003723">
    <property type="term" value="F:RNA binding"/>
    <property type="evidence" value="ECO:0007669"/>
    <property type="project" value="UniProtKB-KW"/>
</dbReference>
<dbReference type="Gene3D" id="2.40.50.40">
    <property type="match status" value="1"/>
</dbReference>
<dbReference type="STRING" id="363999.A0A439CNC0"/>
<dbReference type="EMBL" id="RYZI01000753">
    <property type="protein sequence ID" value="RWA03570.1"/>
    <property type="molecule type" value="Genomic_DNA"/>
</dbReference>
<keyword evidence="3" id="KW-0808">Transferase</keyword>
<feature type="compositionally biased region" description="Low complexity" evidence="11">
    <location>
        <begin position="180"/>
        <end position="191"/>
    </location>
</feature>
<evidence type="ECO:0000256" key="1">
    <source>
        <dbReference type="ARBA" id="ARBA00004173"/>
    </source>
</evidence>
<evidence type="ECO:0000313" key="14">
    <source>
        <dbReference type="EMBL" id="RWA03570.1"/>
    </source>
</evidence>
<dbReference type="InterPro" id="IPR016197">
    <property type="entry name" value="Chromo-like_dom_sf"/>
</dbReference>
<keyword evidence="15" id="KW-1185">Reference proteome</keyword>
<evidence type="ECO:0000256" key="5">
    <source>
        <dbReference type="ARBA" id="ARBA00022722"/>
    </source>
</evidence>
<dbReference type="InterPro" id="IPR001584">
    <property type="entry name" value="Integrase_cat-core"/>
</dbReference>
<evidence type="ECO:0000313" key="15">
    <source>
        <dbReference type="Proteomes" id="UP000286045"/>
    </source>
</evidence>
<keyword evidence="4" id="KW-0548">Nucleotidyltransferase</keyword>
<dbReference type="Pfam" id="PF24626">
    <property type="entry name" value="SH3_Tf2-1"/>
    <property type="match status" value="1"/>
</dbReference>
<keyword evidence="7" id="KW-0378">Hydrolase</keyword>
<evidence type="ECO:0008006" key="16">
    <source>
        <dbReference type="Google" id="ProtNLM"/>
    </source>
</evidence>
<feature type="compositionally biased region" description="Polar residues" evidence="11">
    <location>
        <begin position="473"/>
        <end position="483"/>
    </location>
</feature>
<keyword evidence="10" id="KW-0496">Mitochondrion</keyword>
<dbReference type="GO" id="GO:0003964">
    <property type="term" value="F:RNA-directed DNA polymerase activity"/>
    <property type="evidence" value="ECO:0007669"/>
    <property type="project" value="UniProtKB-KW"/>
</dbReference>
<feature type="domain" description="Chromo" evidence="12">
    <location>
        <begin position="2164"/>
        <end position="2223"/>
    </location>
</feature>
<dbReference type="Pfam" id="PF00078">
    <property type="entry name" value="RVT_1"/>
    <property type="match status" value="1"/>
</dbReference>
<dbReference type="Gene3D" id="3.10.10.10">
    <property type="entry name" value="HIV Type 1 Reverse Transcriptase, subunit A, domain 1"/>
    <property type="match status" value="1"/>
</dbReference>
<evidence type="ECO:0000256" key="8">
    <source>
        <dbReference type="ARBA" id="ARBA00022884"/>
    </source>
</evidence>
<protein>
    <recommendedName>
        <fullName evidence="16">Reverse transcriptase</fullName>
    </recommendedName>
</protein>
<dbReference type="CDD" id="cd09274">
    <property type="entry name" value="RNase_HI_RT_Ty3"/>
    <property type="match status" value="1"/>
</dbReference>
<feature type="region of interest" description="Disordered" evidence="11">
    <location>
        <begin position="157"/>
        <end position="258"/>
    </location>
</feature>
<evidence type="ECO:0000256" key="3">
    <source>
        <dbReference type="ARBA" id="ARBA00022679"/>
    </source>
</evidence>
<dbReference type="InterPro" id="IPR000953">
    <property type="entry name" value="Chromo/chromo_shadow_dom"/>
</dbReference>
<reference evidence="14 15" key="1">
    <citation type="submission" date="2018-12" db="EMBL/GenBank/DDBJ databases">
        <title>Draft genome sequence of Xylaria grammica IHI A82.</title>
        <authorList>
            <person name="Buettner E."/>
            <person name="Kellner H."/>
        </authorList>
    </citation>
    <scope>NUCLEOTIDE SEQUENCE [LARGE SCALE GENOMIC DNA]</scope>
    <source>
        <strain evidence="14 15">IHI A82</strain>
    </source>
</reference>
<accession>A0A439CNC0</accession>
<evidence type="ECO:0000259" key="13">
    <source>
        <dbReference type="PROSITE" id="PS50994"/>
    </source>
</evidence>
<dbReference type="InterPro" id="IPR043128">
    <property type="entry name" value="Rev_trsase/Diguanyl_cyclase"/>
</dbReference>
<feature type="compositionally biased region" description="Basic and acidic residues" evidence="11">
    <location>
        <begin position="520"/>
        <end position="534"/>
    </location>
</feature>
<keyword evidence="6" id="KW-0255">Endonuclease</keyword>
<keyword evidence="8" id="KW-0694">RNA-binding</keyword>
<dbReference type="InterPro" id="IPR056924">
    <property type="entry name" value="SH3_Tf2-1"/>
</dbReference>
<dbReference type="SUPFAM" id="SSF54160">
    <property type="entry name" value="Chromo domain-like"/>
    <property type="match status" value="1"/>
</dbReference>
<dbReference type="Gene3D" id="3.30.420.10">
    <property type="entry name" value="Ribonuclease H-like superfamily/Ribonuclease H"/>
    <property type="match status" value="1"/>
</dbReference>
<evidence type="ECO:0000256" key="6">
    <source>
        <dbReference type="ARBA" id="ARBA00022759"/>
    </source>
</evidence>
<sequence length="2229" mass="251651">MSATTESDPAYPKLPGSMPEEPGSAPGPAKDKGPARDKGKGKEVADTLQDTSEDDRSPTMSAPPQRPTKIGGNKETATWLAHKIDGVEQSLRSMRDENDKRNAGIDAFLEFHRIQHHIPEDADLSTASQWRAMQGTTPSGVSHTTGNLAARFAKNANKSGVTVTNPVRFGRNPTNPTNTASQPSGSSAPTAGAGGGGGDPDGDDSESDPDEFYRDGHRDTGRRPHFNMPRDPNPPGNPNNPNNATERDGTPHSGVSFAGGFKLKREDIGSFDPEYSDPNDIGVVTEGRNLIFTDVFSFTDRIESFLEEPASQQSHEAQIMGLFQTLLTGPAVSWWNNEITPTTRRTFRQRGLHKVMEELQKRFALDSGIATQRFEQATLTLGDIQRNQHELPQFIQRKLRYARAMGILTADNVNWRGVMTQIRNSMSLEVKQFIKPPRRNQTLDEYMLVVEEARGDLDDLAREVVGNRKPSYHATTSRQSRPQASKGYYVKNREDDQTYFASSGRNSPRNSRRYWANDRSPSRERDNRRDDRFARNNRFPRGNRDRYRDNRGWNRNDRQYNQNDREKPRQDGDMAKERREYDRKRDARQDGRVHFVDDSEGHEGDDDQSENDHSQGDEEFDNEVYAHCVVDATMVCPRCNEEFDSIAHRLRHHRACTKDLPLETMSAPSPVDPSRRTCGYCNELFPSRNRLFKHLRACTAKAAGVIRNPAAALSRKMPAKEKLDRGRKRNAGREAYMATADDKDVSIEDATDVCDSRRDVRASGYTYLKFGVRNTPEGEDLQICGDPGSGNTIIGREFLKKFDHTIETKHATLRGIGKGGVHVHEWATFTFWSQGMDSQGNPKLLKFKKGAWVVDDRLEPGCLLGNDFLVPHRVTIRYADFKIIFPDRDNFAVTFDAIRRGRPLTRKVTSRNKVALRPGESAYVVVDYKPLPTDRNFAFFATHQNVMHTVLDAKTPHVVPVKNTTDKVLKLDKGAKLGSIMENQNNGCYGVSWKGAMNALAIAAATEGDMGEAGVLAGKSARDIALNAEFSMTPIANAVATDTVPQEDELTFDEMADIAEAHPREFATDTPVSDAVYNIVQTAGPPPMTEAKTGGVPNMRVVPPPTSTDAQDQTEMAAAPEQAMAGVDETPTTRIENGDPHVPVPEEPPKPKLPEVFTTLGIRKPTNLPERVTDSGVHIYSEQASIADMFAKVVDRADVFGSTKNQKLSSRSYPLSRKDMKVLNEIHDNLHNKDRMEWVSEPTPFAHPLFVVWRTVHGVEKGRVVNDLRNLNRIAVPDNYPLPLQANVINALKGKKFITIVDATGFFHQFSVHPDYRDRFTIISPRGLERSKVALMGFRNTPAYAQRFMDKLLRDYDHYCKAFIDDICIFSNTAEEHAEHLTKMFALFKSKNIAINPKKSFIGYPSVELLGFQVDGLGMATSKDRLEAFRNLAFPRQLKALEQYIGATGFLRRLIPYYARLIEPLQQRKTSLLAIGRREGRVASSGKRQAYVQSTYFEPTEAEMASFQAMQDAICKETSVHHHDPDRRLFLQVDGSKERGFGAMVFHLQPNAEWHPGKVMSSTDVQPVMFLSRSLTHPELRYGPSELEVACLVWAVKKLRTVIGSSRDPVVVLTDHSATKGIVDKTTLDSSATDRCNIRLINASVYLNQYGLQVFHLPGRLNLVPDALSRLKTVTDAVSAETGKLERDNEPDTLDMIWHTTEVVMDEGLVDKFKRAYKSDPKFVTILQELQTNEDVDFFSKPGYPFEVRKGLVYNTYQGERRLCVPHGMIKDVLAIAHDDKHHFGVKRMLQDLDPYQIYRKTYLVKKYVKHCHGCDLNRTDRQRPVGNMHPIRPKDPLPMRTIAIDFILSLPKVKSIGTPWQLSGSKDYFSEYNQLMTVSCHTSKRTLLIPGHEKYTAEEWGMALTKQLLLSDWGIPKGIISDRDRKFTSEVWKGIWKALGTRLLMSTAYHPQTDGLSERKNQTVEIALRYYNFTNPESCWLDVIPSLQWNLNAAYSEAIHSSPHEQLFGFKLPGALEALTDTQLESIDIEQFKDIRFFREHLRRDANLAMDFAAVQAKRYYDGKHRSIEFEVGDKVYLKLHSGYHLPGKPSRKYSQQMSGPFEVKRRVGTLAYELDLPPDYIIHPVISVAHLRPTPDGKDPFDRYIPPPGPVEADQDGKGDLYEVEILLKHRITRGKMSYLVKWKGWGHQYNQWMAEGQLDGSQELIEEYWERNGGRPRGRGRPRKGA</sequence>
<evidence type="ECO:0000256" key="4">
    <source>
        <dbReference type="ARBA" id="ARBA00022695"/>
    </source>
</evidence>
<feature type="compositionally biased region" description="Basic and acidic residues" evidence="11">
    <location>
        <begin position="211"/>
        <end position="222"/>
    </location>
</feature>
<comment type="subunit">
    <text evidence="2">Component of the NuA4 histone acetyltransferase complex.</text>
</comment>
<dbReference type="InterPro" id="IPR043502">
    <property type="entry name" value="DNA/RNA_pol_sf"/>
</dbReference>
<dbReference type="Pfam" id="PF17917">
    <property type="entry name" value="RT_RNaseH"/>
    <property type="match status" value="1"/>
</dbReference>